<dbReference type="OrthoDB" id="1446613at2"/>
<organism evidence="2 4">
    <name type="scientific">Chryseobacterium contaminans</name>
    <dbReference type="NCBI Taxonomy" id="1423959"/>
    <lineage>
        <taxon>Bacteria</taxon>
        <taxon>Pseudomonadati</taxon>
        <taxon>Bacteroidota</taxon>
        <taxon>Flavobacteriia</taxon>
        <taxon>Flavobacteriales</taxon>
        <taxon>Weeksellaceae</taxon>
        <taxon>Chryseobacterium group</taxon>
        <taxon>Chryseobacterium</taxon>
    </lineage>
</organism>
<dbReference type="STRING" id="1423959.SAMN05444407_101299"/>
<accession>A0A1M6VPQ9</accession>
<dbReference type="RefSeq" id="WP_066690429.1">
    <property type="nucleotide sequence ID" value="NZ_FRBM01000001.1"/>
</dbReference>
<evidence type="ECO:0000313" key="1">
    <source>
        <dbReference type="EMBL" id="OCA80583.1"/>
    </source>
</evidence>
<evidence type="ECO:0000313" key="2">
    <source>
        <dbReference type="EMBL" id="SHK83226.1"/>
    </source>
</evidence>
<sequence>MARKDEIFTSFLKHDIIKNDYDLDYEDLPKTVREGLNSEYPIIKTLALIVENTEGVNPNTDKATYLQITQFLNMTTDDY</sequence>
<protein>
    <submittedName>
        <fullName evidence="2">Uncharacterized protein</fullName>
    </submittedName>
</protein>
<dbReference type="Proteomes" id="UP000184069">
    <property type="component" value="Unassembled WGS sequence"/>
</dbReference>
<reference evidence="2 4" key="2">
    <citation type="submission" date="2016-11" db="EMBL/GenBank/DDBJ databases">
        <authorList>
            <person name="Jaros S."/>
            <person name="Januszkiewicz K."/>
            <person name="Wedrychowicz H."/>
        </authorList>
    </citation>
    <scope>NUCLEOTIDE SEQUENCE [LARGE SCALE GENOMIC DNA]</scope>
    <source>
        <strain evidence="2 4">DSM 27621</strain>
    </source>
</reference>
<proteinExistence type="predicted"/>
<name>A0A1M6VPQ9_9FLAO</name>
<evidence type="ECO:0000313" key="4">
    <source>
        <dbReference type="Proteomes" id="UP000184069"/>
    </source>
</evidence>
<reference evidence="1 3" key="1">
    <citation type="submission" date="2016-07" db="EMBL/GenBank/DDBJ databases">
        <authorList>
            <person name="Jeong J.-J."/>
            <person name="Kim D.W."/>
            <person name="Sang M.K."/>
            <person name="Choi I.-G."/>
            <person name="Kim K.D."/>
        </authorList>
    </citation>
    <scope>NUCLEOTIDE SEQUENCE [LARGE SCALE GENOMIC DNA]</scope>
    <source>
        <strain evidence="1 3">C-26</strain>
    </source>
</reference>
<dbReference type="EMBL" id="FRBM01000001">
    <property type="protein sequence ID" value="SHK83226.1"/>
    <property type="molecule type" value="Genomic_DNA"/>
</dbReference>
<dbReference type="AlphaFoldDB" id="A0A1M6VPQ9"/>
<keyword evidence="3" id="KW-1185">Reference proteome</keyword>
<evidence type="ECO:0000313" key="3">
    <source>
        <dbReference type="Proteomes" id="UP000093508"/>
    </source>
</evidence>
<dbReference type="EMBL" id="MAYF01000001">
    <property type="protein sequence ID" value="OCA80583.1"/>
    <property type="molecule type" value="Genomic_DNA"/>
</dbReference>
<gene>
    <name evidence="1" type="ORF">BBH99_00325</name>
    <name evidence="2" type="ORF">SAMN05444407_101299</name>
</gene>
<dbReference type="Proteomes" id="UP000093508">
    <property type="component" value="Unassembled WGS sequence"/>
</dbReference>